<keyword evidence="1" id="KW-0812">Transmembrane</keyword>
<evidence type="ECO:0000313" key="3">
    <source>
        <dbReference type="EMBL" id="WMX70146.1"/>
    </source>
</evidence>
<dbReference type="RefSeq" id="WP_021037297.1">
    <property type="nucleotide sequence ID" value="NZ_AP025520.1"/>
</dbReference>
<evidence type="ECO:0000313" key="2">
    <source>
        <dbReference type="EMBL" id="KZK08606.1"/>
    </source>
</evidence>
<dbReference type="AlphaFoldDB" id="A0A0M2ZSS0"/>
<organism evidence="2 4">
    <name type="scientific">Lactococcus lactis subsp. cremoris</name>
    <name type="common">Streptococcus cremoris</name>
    <dbReference type="NCBI Taxonomy" id="1359"/>
    <lineage>
        <taxon>Bacteria</taxon>
        <taxon>Bacillati</taxon>
        <taxon>Bacillota</taxon>
        <taxon>Bacilli</taxon>
        <taxon>Lactobacillales</taxon>
        <taxon>Streptococcaceae</taxon>
        <taxon>Lactococcus</taxon>
    </lineage>
</organism>
<evidence type="ECO:0000313" key="4">
    <source>
        <dbReference type="Proteomes" id="UP000076519"/>
    </source>
</evidence>
<accession>A0A0M2ZSS0</accession>
<dbReference type="Proteomes" id="UP000076519">
    <property type="component" value="Unassembled WGS sequence"/>
</dbReference>
<dbReference type="PATRIC" id="fig|1359.24.peg.33"/>
<keyword evidence="1" id="KW-0472">Membrane</keyword>
<proteinExistence type="predicted"/>
<keyword evidence="1" id="KW-1133">Transmembrane helix</keyword>
<reference evidence="2 4" key="1">
    <citation type="submission" date="2015-08" db="EMBL/GenBank/DDBJ databases">
        <title>Draft Genome Sequences of 11 Lactococcus lactis subspecies cremoris strains.</title>
        <authorList>
            <person name="Wels M."/>
            <person name="Backus L."/>
            <person name="Boekhorst J."/>
            <person name="Dijkstra A."/>
            <person name="Beerthuizen M."/>
            <person name="Siezen R."/>
            <person name="Bachmann H."/>
            <person name="Van Hijum S."/>
        </authorList>
    </citation>
    <scope>NUCLEOTIDE SEQUENCE [LARGE SCALE GENOMIC DNA]</scope>
    <source>
        <strain evidence="2 4">KW10</strain>
    </source>
</reference>
<evidence type="ECO:0000256" key="1">
    <source>
        <dbReference type="SAM" id="Phobius"/>
    </source>
</evidence>
<dbReference type="EMBL" id="LIYF01000001">
    <property type="protein sequence ID" value="KZK08606.1"/>
    <property type="molecule type" value="Genomic_DNA"/>
</dbReference>
<reference evidence="3" key="2">
    <citation type="journal article" date="2022" name="Microbiol. Spectr.">
        <title>Optimizing Conditions in the Acid Tolerance Test for Potential Probiotics Using Response Surface Methodology.</title>
        <authorList>
            <person name="Ko H.I."/>
            <person name="Jeong C.H."/>
            <person name="Hong S.W."/>
            <person name="Eun J.B."/>
            <person name="Kim T.W."/>
        </authorList>
    </citation>
    <scope>NUCLEOTIDE SEQUENCE</scope>
    <source>
        <strain evidence="3">KCKM 0438</strain>
    </source>
</reference>
<dbReference type="EMBL" id="CP133787">
    <property type="protein sequence ID" value="WMX70146.1"/>
    <property type="molecule type" value="Genomic_DNA"/>
</dbReference>
<name>A0A0M2ZSS0_LACLC</name>
<reference evidence="3" key="3">
    <citation type="submission" date="2023-09" db="EMBL/GenBank/DDBJ databases">
        <authorList>
            <person name="Kim T.W."/>
        </authorList>
    </citation>
    <scope>NUCLEOTIDE SEQUENCE</scope>
    <source>
        <strain evidence="3">KCKM 0438</strain>
    </source>
</reference>
<protein>
    <submittedName>
        <fullName evidence="2">Uncharacterized protein</fullName>
    </submittedName>
</protein>
<feature type="transmembrane region" description="Helical" evidence="1">
    <location>
        <begin position="6"/>
        <end position="27"/>
    </location>
</feature>
<gene>
    <name evidence="2" type="ORF">AB996_0043</name>
    <name evidence="3" type="ORF">RF668_09610</name>
</gene>
<dbReference type="Proteomes" id="UP001254658">
    <property type="component" value="Chromosome"/>
</dbReference>
<sequence>MNWIREIMPILGIGLIFAVVYELVLLLSQKLIENDDKVKEKKEKKIINVKFFHGSKNQKNIA</sequence>
<dbReference type="GeneID" id="61109522"/>